<proteinExistence type="predicted"/>
<dbReference type="SUPFAM" id="SSF51905">
    <property type="entry name" value="FAD/NAD(P)-binding domain"/>
    <property type="match status" value="1"/>
</dbReference>
<feature type="non-terminal residue" evidence="3">
    <location>
        <position position="1"/>
    </location>
</feature>
<reference evidence="3 4" key="1">
    <citation type="journal article" date="2017" name="ISME J.">
        <title>Energy and carbon metabolisms in a deep terrestrial subsurface fluid microbial community.</title>
        <authorList>
            <person name="Momper L."/>
            <person name="Jungbluth S.P."/>
            <person name="Lee M.D."/>
            <person name="Amend J.P."/>
        </authorList>
    </citation>
    <scope>NUCLEOTIDE SEQUENCE [LARGE SCALE GENOMIC DNA]</scope>
    <source>
        <strain evidence="3">SURF_17</strain>
    </source>
</reference>
<dbReference type="Pfam" id="PF05199">
    <property type="entry name" value="GMC_oxred_C"/>
    <property type="match status" value="1"/>
</dbReference>
<sequence>GRVVDRSLKTEVENLYVCDASVIPQSAGVPLVLILVSLAHWFAGTLLTPSSLST</sequence>
<organism evidence="3 4">
    <name type="scientific">Candidatus Abyssobacteria bacterium SURF_17</name>
    <dbReference type="NCBI Taxonomy" id="2093361"/>
    <lineage>
        <taxon>Bacteria</taxon>
        <taxon>Pseudomonadati</taxon>
        <taxon>Candidatus Hydrogenedentota</taxon>
        <taxon>Candidatus Abyssobacteria</taxon>
    </lineage>
</organism>
<comment type="caution">
    <text evidence="3">The sequence shown here is derived from an EMBL/GenBank/DDBJ whole genome shotgun (WGS) entry which is preliminary data.</text>
</comment>
<accession>A0A419F4R9</accession>
<name>A0A419F4R9_9BACT</name>
<dbReference type="InterPro" id="IPR036188">
    <property type="entry name" value="FAD/NAD-bd_sf"/>
</dbReference>
<evidence type="ECO:0000256" key="1">
    <source>
        <dbReference type="SAM" id="Phobius"/>
    </source>
</evidence>
<evidence type="ECO:0000313" key="3">
    <source>
        <dbReference type="EMBL" id="RJP73321.1"/>
    </source>
</evidence>
<dbReference type="AlphaFoldDB" id="A0A419F4R9"/>
<feature type="domain" description="Glucose-methanol-choline oxidoreductase C-terminal" evidence="2">
    <location>
        <begin position="3"/>
        <end position="39"/>
    </location>
</feature>
<protein>
    <recommendedName>
        <fullName evidence="2">Glucose-methanol-choline oxidoreductase C-terminal domain-containing protein</fullName>
    </recommendedName>
</protein>
<feature type="transmembrane region" description="Helical" evidence="1">
    <location>
        <begin position="29"/>
        <end position="48"/>
    </location>
</feature>
<dbReference type="InterPro" id="IPR007867">
    <property type="entry name" value="GMC_OxRtase_C"/>
</dbReference>
<keyword evidence="1" id="KW-0812">Transmembrane</keyword>
<evidence type="ECO:0000259" key="2">
    <source>
        <dbReference type="Pfam" id="PF05199"/>
    </source>
</evidence>
<dbReference type="GO" id="GO:0016614">
    <property type="term" value="F:oxidoreductase activity, acting on CH-OH group of donors"/>
    <property type="evidence" value="ECO:0007669"/>
    <property type="project" value="InterPro"/>
</dbReference>
<keyword evidence="1" id="KW-0472">Membrane</keyword>
<gene>
    <name evidence="3" type="ORF">C4532_04785</name>
</gene>
<dbReference type="Proteomes" id="UP000285961">
    <property type="component" value="Unassembled WGS sequence"/>
</dbReference>
<dbReference type="Gene3D" id="3.50.50.60">
    <property type="entry name" value="FAD/NAD(P)-binding domain"/>
    <property type="match status" value="1"/>
</dbReference>
<dbReference type="EMBL" id="QZKI01000029">
    <property type="protein sequence ID" value="RJP73321.1"/>
    <property type="molecule type" value="Genomic_DNA"/>
</dbReference>
<keyword evidence="1" id="KW-1133">Transmembrane helix</keyword>
<evidence type="ECO:0000313" key="4">
    <source>
        <dbReference type="Proteomes" id="UP000285961"/>
    </source>
</evidence>